<organism evidence="1 2">
    <name type="scientific">Anaerocolumna cellulosilytica</name>
    <dbReference type="NCBI Taxonomy" id="433286"/>
    <lineage>
        <taxon>Bacteria</taxon>
        <taxon>Bacillati</taxon>
        <taxon>Bacillota</taxon>
        <taxon>Clostridia</taxon>
        <taxon>Lachnospirales</taxon>
        <taxon>Lachnospiraceae</taxon>
        <taxon>Anaerocolumna</taxon>
    </lineage>
</organism>
<protein>
    <submittedName>
        <fullName evidence="1">Uncharacterized protein</fullName>
    </submittedName>
</protein>
<name>A0A6S6QQC8_9FIRM</name>
<proteinExistence type="predicted"/>
<sequence length="225" mass="26337">MRYLTRYFKSLEYLNSNFLEDFQVDDRAETYNKEFYEYLCMKKIEESNKSLSKENEDIHSITHTGTALYLLSNLPTSITQLIADVRVFLLYTVSPCVYEKIETLCKENKALSDIVYKDLLNKYNSDKLKVPKHWLALYDIGWEQAGITEWKEEAGELDIVVKCVDLSAHHIKFINPIVKVNDGKLDIPTLVFYVEVFYENQKIQLNFLTPFTDFTIEATDVLIIK</sequence>
<keyword evidence="2" id="KW-1185">Reference proteome</keyword>
<dbReference type="EMBL" id="AP023367">
    <property type="protein sequence ID" value="BCJ93543.1"/>
    <property type="molecule type" value="Genomic_DNA"/>
</dbReference>
<dbReference type="KEGG" id="acel:acsn021_11120"/>
<gene>
    <name evidence="1" type="ORF">acsn021_11120</name>
</gene>
<reference evidence="1 2" key="1">
    <citation type="journal article" date="2016" name="Int. J. Syst. Evol. Microbiol.">
        <title>Descriptions of Anaerotaenia torta gen. nov., sp. nov. and Anaerocolumna cellulosilytica gen. nov., sp. nov. isolated from a methanogenic reactor of cattle waste.</title>
        <authorList>
            <person name="Uek A."/>
            <person name="Ohtaki Y."/>
            <person name="Kaku N."/>
            <person name="Ueki K."/>
        </authorList>
    </citation>
    <scope>NUCLEOTIDE SEQUENCE [LARGE SCALE GENOMIC DNA]</scope>
    <source>
        <strain evidence="1 2">SN021</strain>
    </source>
</reference>
<evidence type="ECO:0000313" key="1">
    <source>
        <dbReference type="EMBL" id="BCJ93543.1"/>
    </source>
</evidence>
<evidence type="ECO:0000313" key="2">
    <source>
        <dbReference type="Proteomes" id="UP000515561"/>
    </source>
</evidence>
<dbReference type="AlphaFoldDB" id="A0A6S6QQC8"/>
<dbReference type="RefSeq" id="WP_184090885.1">
    <property type="nucleotide sequence ID" value="NZ_AP023367.1"/>
</dbReference>
<accession>A0A6S6QQC8</accession>
<dbReference type="Proteomes" id="UP000515561">
    <property type="component" value="Chromosome"/>
</dbReference>